<protein>
    <submittedName>
        <fullName evidence="10">Transcription factor BHLH42-like</fullName>
    </submittedName>
</protein>
<dbReference type="Pfam" id="PF22754">
    <property type="entry name" value="bHLH-TF_ACT-like_plant"/>
    <property type="match status" value="1"/>
</dbReference>
<feature type="domain" description="BHLH" evidence="8">
    <location>
        <begin position="445"/>
        <end position="494"/>
    </location>
</feature>
<keyword evidence="3" id="KW-0805">Transcription regulation</keyword>
<evidence type="ECO:0000256" key="7">
    <source>
        <dbReference type="SAM" id="MobiDB-lite"/>
    </source>
</evidence>
<evidence type="ECO:0000313" key="9">
    <source>
        <dbReference type="Proteomes" id="UP001515500"/>
    </source>
</evidence>
<keyword evidence="9" id="KW-1185">Reference proteome</keyword>
<evidence type="ECO:0000259" key="8">
    <source>
        <dbReference type="PROSITE" id="PS50888"/>
    </source>
</evidence>
<dbReference type="InterPro" id="IPR054502">
    <property type="entry name" value="bHLH-TF_ACT-like_plant"/>
</dbReference>
<feature type="compositionally biased region" description="Basic and acidic residues" evidence="7">
    <location>
        <begin position="509"/>
        <end position="518"/>
    </location>
</feature>
<name>A0AB40D7F5_DIOCR</name>
<dbReference type="GO" id="GO:0046983">
    <property type="term" value="F:protein dimerization activity"/>
    <property type="evidence" value="ECO:0007669"/>
    <property type="project" value="InterPro"/>
</dbReference>
<dbReference type="Proteomes" id="UP001515500">
    <property type="component" value="Chromosome 19"/>
</dbReference>
<accession>A0AB40D7F5</accession>
<comment type="subcellular location">
    <subcellularLocation>
        <location evidence="1">Nucleus</location>
    </subcellularLocation>
</comment>
<dbReference type="GO" id="GO:0005634">
    <property type="term" value="C:nucleus"/>
    <property type="evidence" value="ECO:0007669"/>
    <property type="project" value="UniProtKB-SubCell"/>
</dbReference>
<dbReference type="InterPro" id="IPR036638">
    <property type="entry name" value="HLH_DNA-bd_sf"/>
</dbReference>
<organism evidence="9 10">
    <name type="scientific">Dioscorea cayennensis subsp. rotundata</name>
    <name type="common">White Guinea yam</name>
    <name type="synonym">Dioscorea rotundata</name>
    <dbReference type="NCBI Taxonomy" id="55577"/>
    <lineage>
        <taxon>Eukaryota</taxon>
        <taxon>Viridiplantae</taxon>
        <taxon>Streptophyta</taxon>
        <taxon>Embryophyta</taxon>
        <taxon>Tracheophyta</taxon>
        <taxon>Spermatophyta</taxon>
        <taxon>Magnoliopsida</taxon>
        <taxon>Liliopsida</taxon>
        <taxon>Dioscoreales</taxon>
        <taxon>Dioscoreaceae</taxon>
        <taxon>Dioscorea</taxon>
    </lineage>
</organism>
<evidence type="ECO:0000256" key="3">
    <source>
        <dbReference type="ARBA" id="ARBA00023015"/>
    </source>
</evidence>
<evidence type="ECO:0000256" key="1">
    <source>
        <dbReference type="ARBA" id="ARBA00004123"/>
    </source>
</evidence>
<dbReference type="PANTHER" id="PTHR46266">
    <property type="entry name" value="TRANSCRIPTION FACTOR TT8"/>
    <property type="match status" value="1"/>
</dbReference>
<sequence length="644" mass="72471">MSFPSSSHDHHLLHSLQLSVQSLQWTYSLFWHLNPQQGILEWGDGYYNGTIKTRKTVQPMEVTTEDAALQRSRQLRELYDALSAGETNPPARRPCAALSPEDLTETEWFYLMCVSFSFPPGLGLPGKSFGSLRHVWLTRANETDSKTFSRAILAKSAGIQTVVCIPIGCGVVELGTTELVEEDLGLIQHVKKIFLDNPISNLEQQQQQPLFNFQDLTIVPPMSVERESSDRGEDEDEDEDEDNENGDDEDDDNMDDETEAVTDSEAMAGRGKSASLASMVISEPSELMQLDMSEEIRLGSPDECSDNLDSELQILGKHYDHQNQSGTYQAWQQLHEDLCNSLVQLSGTPQIEEIAQEDANYSETVVTILNHNSSRVTGYGVMGYLAHSKQSAFREWKCNSEHRYTCLSSVTGRSQSLLKYILFNVPKLHMRPGGSRLLKGTQQEELSANHVLAERRRREKLNERFIILRSLVPCVTKMDKASILGDTIEYVKQLRKRIQDLESRNKKMASDWRSKEHNVQVQANSSSSHSSVLPEKRKLRVMEVEAGNGKSARVVASTGTNLQVSFSGTDALLNFQCAYRDGLMFKIMQTLDDLQLEVTSVQSSVTDGVFAAEMRAKVRDREMNGKKASILEVKKAMHQIFNQY</sequence>
<evidence type="ECO:0000256" key="4">
    <source>
        <dbReference type="ARBA" id="ARBA00023159"/>
    </source>
</evidence>
<dbReference type="Gene3D" id="4.10.280.10">
    <property type="entry name" value="Helix-loop-helix DNA-binding domain"/>
    <property type="match status" value="1"/>
</dbReference>
<dbReference type="SUPFAM" id="SSF47459">
    <property type="entry name" value="HLH, helix-loop-helix DNA-binding domain"/>
    <property type="match status" value="1"/>
</dbReference>
<keyword evidence="6" id="KW-0539">Nucleus</keyword>
<gene>
    <name evidence="10" type="primary">LOC120284055</name>
</gene>
<keyword evidence="4" id="KW-0010">Activator</keyword>
<evidence type="ECO:0000313" key="10">
    <source>
        <dbReference type="RefSeq" id="XP_039146810.1"/>
    </source>
</evidence>
<dbReference type="AlphaFoldDB" id="A0AB40D7F5"/>
<proteinExistence type="inferred from homology"/>
<dbReference type="SMART" id="SM00353">
    <property type="entry name" value="HLH"/>
    <property type="match status" value="1"/>
</dbReference>
<feature type="compositionally biased region" description="Acidic residues" evidence="7">
    <location>
        <begin position="232"/>
        <end position="262"/>
    </location>
</feature>
<comment type="similarity">
    <text evidence="2">Belongs to the bHLH protein family.</text>
</comment>
<keyword evidence="5" id="KW-0804">Transcription</keyword>
<feature type="region of interest" description="Disordered" evidence="7">
    <location>
        <begin position="509"/>
        <end position="534"/>
    </location>
</feature>
<reference evidence="10" key="1">
    <citation type="submission" date="2025-08" db="UniProtKB">
        <authorList>
            <consortium name="RefSeq"/>
        </authorList>
    </citation>
    <scope>IDENTIFICATION</scope>
</reference>
<dbReference type="Pfam" id="PF14215">
    <property type="entry name" value="bHLH-MYC_N"/>
    <property type="match status" value="1"/>
</dbReference>
<evidence type="ECO:0000256" key="6">
    <source>
        <dbReference type="ARBA" id="ARBA00023242"/>
    </source>
</evidence>
<dbReference type="RefSeq" id="XP_039146810.1">
    <property type="nucleotide sequence ID" value="XM_039290876.1"/>
</dbReference>
<evidence type="ECO:0000256" key="5">
    <source>
        <dbReference type="ARBA" id="ARBA00023163"/>
    </source>
</evidence>
<dbReference type="Pfam" id="PF00010">
    <property type="entry name" value="HLH"/>
    <property type="match status" value="1"/>
</dbReference>
<evidence type="ECO:0000256" key="2">
    <source>
        <dbReference type="ARBA" id="ARBA00005510"/>
    </source>
</evidence>
<dbReference type="InterPro" id="IPR025610">
    <property type="entry name" value="MYC/MYB_N"/>
</dbReference>
<dbReference type="PANTHER" id="PTHR46266:SF4">
    <property type="entry name" value="TRANSCRIPTION FACTOR TT8"/>
    <property type="match status" value="1"/>
</dbReference>
<dbReference type="PROSITE" id="PS50888">
    <property type="entry name" value="BHLH"/>
    <property type="match status" value="1"/>
</dbReference>
<feature type="region of interest" description="Disordered" evidence="7">
    <location>
        <begin position="224"/>
        <end position="275"/>
    </location>
</feature>
<dbReference type="GeneID" id="120284055"/>
<dbReference type="InterPro" id="IPR011598">
    <property type="entry name" value="bHLH_dom"/>
</dbReference>